<organism evidence="3 4">
    <name type="scientific">Pannus brasiliensis CCIBt3594</name>
    <dbReference type="NCBI Taxonomy" id="1427578"/>
    <lineage>
        <taxon>Bacteria</taxon>
        <taxon>Bacillati</taxon>
        <taxon>Cyanobacteriota</taxon>
        <taxon>Cyanophyceae</taxon>
        <taxon>Oscillatoriophycideae</taxon>
        <taxon>Chroococcales</taxon>
        <taxon>Microcystaceae</taxon>
        <taxon>Pannus</taxon>
    </lineage>
</organism>
<accession>A0AAW9R1B3</accession>
<evidence type="ECO:0000256" key="1">
    <source>
        <dbReference type="ARBA" id="ARBA00004613"/>
    </source>
</evidence>
<reference evidence="3 4" key="1">
    <citation type="submission" date="2024-01" db="EMBL/GenBank/DDBJ databases">
        <title>Genomic insights into the taxonomy and metabolism of the cyanobacterium Pannus brasiliensis CCIBt3594.</title>
        <authorList>
            <person name="Machado M."/>
            <person name="Botero N.B."/>
            <person name="Andreote A.P.D."/>
            <person name="Feitosa A.M.T."/>
            <person name="Popin R."/>
            <person name="Sivonen K."/>
            <person name="Fiore M.F."/>
        </authorList>
    </citation>
    <scope>NUCLEOTIDE SEQUENCE [LARGE SCALE GENOMIC DNA]</scope>
    <source>
        <strain evidence="3 4">CCIBt3594</strain>
    </source>
</reference>
<dbReference type="InterPro" id="IPR050557">
    <property type="entry name" value="RTX_toxin/Mannuronan_C5-epim"/>
</dbReference>
<dbReference type="Pfam" id="PF00353">
    <property type="entry name" value="HemolysinCabind"/>
    <property type="match status" value="4"/>
</dbReference>
<dbReference type="GO" id="GO:0005576">
    <property type="term" value="C:extracellular region"/>
    <property type="evidence" value="ECO:0007669"/>
    <property type="project" value="UniProtKB-SubCell"/>
</dbReference>
<dbReference type="EMBL" id="JBAFSM010000082">
    <property type="protein sequence ID" value="MEG3440241.1"/>
    <property type="molecule type" value="Genomic_DNA"/>
</dbReference>
<keyword evidence="2" id="KW-0964">Secreted</keyword>
<gene>
    <name evidence="3" type="ORF">V0288_24150</name>
</gene>
<evidence type="ECO:0000313" key="3">
    <source>
        <dbReference type="EMBL" id="MEG3440241.1"/>
    </source>
</evidence>
<protein>
    <submittedName>
        <fullName evidence="3">Calcium-binding protein</fullName>
    </submittedName>
</protein>
<name>A0AAW9R1B3_9CHRO</name>
<dbReference type="PANTHER" id="PTHR38340">
    <property type="entry name" value="S-LAYER PROTEIN"/>
    <property type="match status" value="1"/>
</dbReference>
<comment type="caution">
    <text evidence="3">The sequence shown here is derived from an EMBL/GenBank/DDBJ whole genome shotgun (WGS) entry which is preliminary data.</text>
</comment>
<evidence type="ECO:0000313" key="4">
    <source>
        <dbReference type="Proteomes" id="UP001328733"/>
    </source>
</evidence>
<sequence>MATPTPFSDYLEGTSNFDDFIGSWGNDTINGQDGFDTLSYENLTDAGSKPQSITFIPVGSASSSSSFVGTVQKGSLGTDSLFSIESITANAATKNNLIDASSAAAGVSINISLGVSALNVLSIPGIGNLSLLVYNFDNVIGTNGNDTIIGDFQDNNLNGGGGNDTISGWTGNDTVLGGAGDDSLRGNSGDDSLGGGDGNDILRGDFGNDILNGGAGADFMDGGDGNDLYYVDNAGDRVIELYNDALGGVDSVFSSINYTLGFALENLTLTGTANLNGTGNDNNNIITGNSGNNVLSGGAGDDTLVGGAGADTLTGGNGSDTFLYNALSDGGDTITDWSPTNRIYLRSSGFAGLSLGTLAANHYGEGGSVALAASAALSANSGVASAAVLGVNSGANVEIWYTSNTSALAGLTRLATLTGTNLGQIGLNDVSIVA</sequence>
<dbReference type="Gene3D" id="2.150.10.10">
    <property type="entry name" value="Serralysin-like metalloprotease, C-terminal"/>
    <property type="match status" value="3"/>
</dbReference>
<dbReference type="PROSITE" id="PS00330">
    <property type="entry name" value="HEMOLYSIN_CALCIUM"/>
    <property type="match status" value="3"/>
</dbReference>
<dbReference type="InterPro" id="IPR001343">
    <property type="entry name" value="Hemolysn_Ca-bd"/>
</dbReference>
<dbReference type="InterPro" id="IPR018511">
    <property type="entry name" value="Hemolysin-typ_Ca-bd_CS"/>
</dbReference>
<dbReference type="InterPro" id="IPR011049">
    <property type="entry name" value="Serralysin-like_metalloprot_C"/>
</dbReference>
<dbReference type="SUPFAM" id="SSF51120">
    <property type="entry name" value="beta-Roll"/>
    <property type="match status" value="2"/>
</dbReference>
<comment type="subcellular location">
    <subcellularLocation>
        <location evidence="1">Secreted</location>
    </subcellularLocation>
</comment>
<keyword evidence="4" id="KW-1185">Reference proteome</keyword>
<dbReference type="AlphaFoldDB" id="A0AAW9R1B3"/>
<dbReference type="Proteomes" id="UP001328733">
    <property type="component" value="Unassembled WGS sequence"/>
</dbReference>
<dbReference type="PANTHER" id="PTHR38340:SF1">
    <property type="entry name" value="S-LAYER PROTEIN"/>
    <property type="match status" value="1"/>
</dbReference>
<dbReference type="PRINTS" id="PR00313">
    <property type="entry name" value="CABNDNGRPT"/>
</dbReference>
<proteinExistence type="predicted"/>
<dbReference type="GO" id="GO:0005509">
    <property type="term" value="F:calcium ion binding"/>
    <property type="evidence" value="ECO:0007669"/>
    <property type="project" value="InterPro"/>
</dbReference>
<evidence type="ECO:0000256" key="2">
    <source>
        <dbReference type="ARBA" id="ARBA00022525"/>
    </source>
</evidence>
<dbReference type="RefSeq" id="WP_332867710.1">
    <property type="nucleotide sequence ID" value="NZ_JBAFSM010000082.1"/>
</dbReference>